<dbReference type="EMBL" id="OBDY01000011">
    <property type="protein sequence ID" value="SNY50514.1"/>
    <property type="molecule type" value="Genomic_DNA"/>
</dbReference>
<dbReference type="InterPro" id="IPR036291">
    <property type="entry name" value="NAD(P)-bd_dom_sf"/>
</dbReference>
<gene>
    <name evidence="3" type="ORF">SAMN05421748_11124</name>
</gene>
<dbReference type="PRINTS" id="PR00081">
    <property type="entry name" value="GDHRDH"/>
</dbReference>
<keyword evidence="4" id="KW-1185">Reference proteome</keyword>
<dbReference type="SUPFAM" id="SSF51735">
    <property type="entry name" value="NAD(P)-binding Rossmann-fold domains"/>
    <property type="match status" value="1"/>
</dbReference>
<comment type="similarity">
    <text evidence="1">Belongs to the short-chain dehydrogenases/reductases (SDR) family.</text>
</comment>
<proteinExistence type="inferred from homology"/>
<dbReference type="Gene3D" id="3.40.50.720">
    <property type="entry name" value="NAD(P)-binding Rossmann-like Domain"/>
    <property type="match status" value="1"/>
</dbReference>
<dbReference type="OrthoDB" id="4577644at2"/>
<evidence type="ECO:0000256" key="1">
    <source>
        <dbReference type="ARBA" id="ARBA00006484"/>
    </source>
</evidence>
<evidence type="ECO:0000313" key="4">
    <source>
        <dbReference type="Proteomes" id="UP000219612"/>
    </source>
</evidence>
<evidence type="ECO:0000313" key="3">
    <source>
        <dbReference type="EMBL" id="SNY50514.1"/>
    </source>
</evidence>
<name>A0A285IRC6_9ACTN</name>
<dbReference type="AlphaFoldDB" id="A0A285IRC6"/>
<organism evidence="3 4">
    <name type="scientific">Paractinoplanes atraurantiacus</name>
    <dbReference type="NCBI Taxonomy" id="1036182"/>
    <lineage>
        <taxon>Bacteria</taxon>
        <taxon>Bacillati</taxon>
        <taxon>Actinomycetota</taxon>
        <taxon>Actinomycetes</taxon>
        <taxon>Micromonosporales</taxon>
        <taxon>Micromonosporaceae</taxon>
        <taxon>Paractinoplanes</taxon>
    </lineage>
</organism>
<sequence>MTTSFDAHSTAAQVLSGVDLSGRTAVVTGGYSGIGREAALALATAGAYVIVPARRPEVARQALRDGRIDIRPMDLADLASVEKIAGEILADRPAVDIVIGSAAVMACPETRVGPGWEAQFAINHLGHYALVAHLWPALKAAEAARVVMVASGRSPEDRLRWDDIHFTQGYDKWAAYGQSKLATVLFAHHLDKLGVRAFSASPGWVLSPLQRHLARTEMIEAGWIDAEGEPAPGLFRSAAQGAATPVWAATSPAAEPFGGSYCRDCAATETYATDGPEGERLWDLSAELTGLDPRQSTTR</sequence>
<accession>A0A285IRC6</accession>
<dbReference type="Proteomes" id="UP000219612">
    <property type="component" value="Unassembled WGS sequence"/>
</dbReference>
<dbReference type="Pfam" id="PF00106">
    <property type="entry name" value="adh_short"/>
    <property type="match status" value="1"/>
</dbReference>
<evidence type="ECO:0000256" key="2">
    <source>
        <dbReference type="ARBA" id="ARBA00023002"/>
    </source>
</evidence>
<reference evidence="3 4" key="1">
    <citation type="submission" date="2017-09" db="EMBL/GenBank/DDBJ databases">
        <authorList>
            <person name="Ehlers B."/>
            <person name="Leendertz F.H."/>
        </authorList>
    </citation>
    <scope>NUCLEOTIDE SEQUENCE [LARGE SCALE GENOMIC DNA]</scope>
    <source>
        <strain evidence="3 4">CGMCC 4.6857</strain>
    </source>
</reference>
<dbReference type="PANTHER" id="PTHR24320:SF148">
    <property type="entry name" value="NAD(P)-BINDING ROSSMANN-FOLD SUPERFAMILY PROTEIN"/>
    <property type="match status" value="1"/>
</dbReference>
<dbReference type="RefSeq" id="WP_097322411.1">
    <property type="nucleotide sequence ID" value="NZ_OBDY01000011.1"/>
</dbReference>
<dbReference type="InterPro" id="IPR002347">
    <property type="entry name" value="SDR_fam"/>
</dbReference>
<protein>
    <submittedName>
        <fullName evidence="3">NAD(P)-dependent dehydrogenase, short-chain alcohol dehydrogenase family</fullName>
    </submittedName>
</protein>
<dbReference type="PANTHER" id="PTHR24320">
    <property type="entry name" value="RETINOL DEHYDROGENASE"/>
    <property type="match status" value="1"/>
</dbReference>
<keyword evidence="2" id="KW-0560">Oxidoreductase</keyword>
<dbReference type="GO" id="GO:0016491">
    <property type="term" value="F:oxidoreductase activity"/>
    <property type="evidence" value="ECO:0007669"/>
    <property type="project" value="UniProtKB-KW"/>
</dbReference>